<evidence type="ECO:0000256" key="1">
    <source>
        <dbReference type="ARBA" id="ARBA00004496"/>
    </source>
</evidence>
<dbReference type="KEGG" id="gsh:117369326"/>
<evidence type="ECO:0000256" key="9">
    <source>
        <dbReference type="ARBA" id="ARBA00078800"/>
    </source>
</evidence>
<evidence type="ECO:0000256" key="3">
    <source>
        <dbReference type="ARBA" id="ARBA00022737"/>
    </source>
</evidence>
<comment type="function">
    <text evidence="5">Cytoplasmic protein involved in the delivery of the dynein machinery to the motile cilium. It is required for the assembly of the axonemal dynein inner and outer arms, two structures attached to the peripheral outer doublet A microtubule of the axoneme, that play a crucial role in cilium motility.</text>
</comment>
<dbReference type="GO" id="GO:0045505">
    <property type="term" value="F:dynein intermediate chain binding"/>
    <property type="evidence" value="ECO:0007669"/>
    <property type="project" value="TreeGrafter"/>
</dbReference>
<evidence type="ECO:0000256" key="5">
    <source>
        <dbReference type="ARBA" id="ARBA00055740"/>
    </source>
</evidence>
<dbReference type="GO" id="GO:0005737">
    <property type="term" value="C:cytoplasm"/>
    <property type="evidence" value="ECO:0007669"/>
    <property type="project" value="UniProtKB-SubCell"/>
</dbReference>
<dbReference type="PANTHER" id="PTHR16216">
    <property type="entry name" value="DYNEIN ASSEMBLY FACTOR 5, AXONEMAL"/>
    <property type="match status" value="1"/>
</dbReference>
<comment type="subunit">
    <text evidence="7">Interacts with DNAI2; probably involved in outer arm dynein assembly.</text>
</comment>
<feature type="domain" description="Dynein axonemal assembly factor 5 HEAT-repeat" evidence="10">
    <location>
        <begin position="319"/>
        <end position="511"/>
    </location>
</feature>
<dbReference type="InterPro" id="IPR052623">
    <property type="entry name" value="DAAF5"/>
</dbReference>
<proteinExistence type="inferred from homology"/>
<keyword evidence="12" id="KW-1185">Reference proteome</keyword>
<dbReference type="GO" id="GO:0036159">
    <property type="term" value="P:inner dynein arm assembly"/>
    <property type="evidence" value="ECO:0007669"/>
    <property type="project" value="TreeGrafter"/>
</dbReference>
<comment type="subcellular location">
    <subcellularLocation>
        <location evidence="1">Cytoplasm</location>
    </subcellularLocation>
</comment>
<dbReference type="InterPro" id="IPR011989">
    <property type="entry name" value="ARM-like"/>
</dbReference>
<dbReference type="CTD" id="54919"/>
<dbReference type="GO" id="GO:0003341">
    <property type="term" value="P:cilium movement"/>
    <property type="evidence" value="ECO:0007669"/>
    <property type="project" value="TreeGrafter"/>
</dbReference>
<reference evidence="13" key="1">
    <citation type="submission" date="2025-08" db="UniProtKB">
        <authorList>
            <consortium name="RefSeq"/>
        </authorList>
    </citation>
    <scope>IDENTIFICATION</scope>
</reference>
<dbReference type="Pfam" id="PF25757">
    <property type="entry name" value="TPR_DNAAF5"/>
    <property type="match status" value="1"/>
</dbReference>
<accession>A0A6P8SM81</accession>
<dbReference type="InterPro" id="IPR056497">
    <property type="entry name" value="HEAT_DAAF5"/>
</dbReference>
<evidence type="ECO:0000256" key="4">
    <source>
        <dbReference type="ARBA" id="ARBA00022794"/>
    </source>
</evidence>
<dbReference type="FunCoup" id="A0A6P8SM81">
    <property type="interactions" value="1547"/>
</dbReference>
<dbReference type="InParanoid" id="A0A6P8SM81"/>
<dbReference type="AlphaFoldDB" id="A0A6P8SM81"/>
<evidence type="ECO:0000256" key="6">
    <source>
        <dbReference type="ARBA" id="ARBA00061384"/>
    </source>
</evidence>
<evidence type="ECO:0000256" key="8">
    <source>
        <dbReference type="ARBA" id="ARBA00073725"/>
    </source>
</evidence>
<dbReference type="InterPro" id="IPR016024">
    <property type="entry name" value="ARM-type_fold"/>
</dbReference>
<dbReference type="FunFam" id="1.25.10.10:FF:001984">
    <property type="entry name" value="Uncharacterized protein"/>
    <property type="match status" value="1"/>
</dbReference>
<organism evidence="12 13">
    <name type="scientific">Geotrypetes seraphini</name>
    <name type="common">Gaboon caecilian</name>
    <name type="synonym">Caecilia seraphini</name>
    <dbReference type="NCBI Taxonomy" id="260995"/>
    <lineage>
        <taxon>Eukaryota</taxon>
        <taxon>Metazoa</taxon>
        <taxon>Chordata</taxon>
        <taxon>Craniata</taxon>
        <taxon>Vertebrata</taxon>
        <taxon>Euteleostomi</taxon>
        <taxon>Amphibia</taxon>
        <taxon>Gymnophiona</taxon>
        <taxon>Geotrypetes</taxon>
    </lineage>
</organism>
<evidence type="ECO:0000313" key="13">
    <source>
        <dbReference type="RefSeq" id="XP_033819652.1"/>
    </source>
</evidence>
<evidence type="ECO:0000313" key="12">
    <source>
        <dbReference type="Proteomes" id="UP000515159"/>
    </source>
</evidence>
<dbReference type="PANTHER" id="PTHR16216:SF2">
    <property type="entry name" value="DYNEIN AXONEMAL ASSEMBLY FACTOR 5"/>
    <property type="match status" value="1"/>
</dbReference>
<evidence type="ECO:0000259" key="10">
    <source>
        <dbReference type="Pfam" id="PF24573"/>
    </source>
</evidence>
<keyword evidence="3" id="KW-0677">Repeat</keyword>
<keyword evidence="2" id="KW-0963">Cytoplasm</keyword>
<dbReference type="Pfam" id="PF24573">
    <property type="entry name" value="HEAT_DAAF5"/>
    <property type="match status" value="1"/>
</dbReference>
<dbReference type="GeneID" id="117369326"/>
<dbReference type="OrthoDB" id="413572at2759"/>
<dbReference type="FunFam" id="1.25.10.10:FF:001106">
    <property type="entry name" value="Dynein, axonemal, assembly factor 5"/>
    <property type="match status" value="1"/>
</dbReference>
<name>A0A6P8SM81_GEOSA</name>
<feature type="domain" description="Dynein axonemal assembly factor 5 TPR repeats" evidence="11">
    <location>
        <begin position="25"/>
        <end position="309"/>
    </location>
</feature>
<dbReference type="GO" id="GO:0036158">
    <property type="term" value="P:outer dynein arm assembly"/>
    <property type="evidence" value="ECO:0007669"/>
    <property type="project" value="TreeGrafter"/>
</dbReference>
<gene>
    <name evidence="13" type="primary">DNAAF5</name>
</gene>
<dbReference type="RefSeq" id="XP_033819652.1">
    <property type="nucleotide sequence ID" value="XM_033963761.1"/>
</dbReference>
<evidence type="ECO:0000256" key="7">
    <source>
        <dbReference type="ARBA" id="ARBA00063859"/>
    </source>
</evidence>
<dbReference type="SUPFAM" id="SSF48371">
    <property type="entry name" value="ARM repeat"/>
    <property type="match status" value="1"/>
</dbReference>
<evidence type="ECO:0000259" key="11">
    <source>
        <dbReference type="Pfam" id="PF25757"/>
    </source>
</evidence>
<comment type="similarity">
    <text evidence="6">Belongs to the DNAAF5 family.</text>
</comment>
<dbReference type="Proteomes" id="UP000515159">
    <property type="component" value="Chromosome 11"/>
</dbReference>
<keyword evidence="4" id="KW-0970">Cilium biogenesis/degradation</keyword>
<evidence type="ECO:0000256" key="2">
    <source>
        <dbReference type="ARBA" id="ARBA00022490"/>
    </source>
</evidence>
<dbReference type="Gene3D" id="1.25.10.10">
    <property type="entry name" value="Leucine-rich Repeat Variant"/>
    <property type="match status" value="4"/>
</dbReference>
<protein>
    <recommendedName>
        <fullName evidence="8">Dynein axonemal assembly factor 5</fullName>
    </recommendedName>
    <alternativeName>
        <fullName evidence="9">HEAT repeat-containing protein 2</fullName>
    </alternativeName>
</protein>
<dbReference type="InterPro" id="IPR057978">
    <property type="entry name" value="TPR_DAAF5"/>
</dbReference>
<sequence>MADEAEGDGLTASETLQALARHLNCLGEESKSARKRALGGIQKVVVADGRLSGAALQRVFGELLKPLLRCLADPAERCRETVVQLLSHCVGAVPRPEEALPHLVPALAQRLGAPETVEASEELRLALLQLLTLTVEVCGGKLAPYLDEVGRILQRTLVDPFPDVRKESCKCASLYARSIPEHFHMQSESLINPLMQTISHQHSKVRVAVIHTTGTVIQYGNGKSVDDVLSHLAQRLFDDAPQVRQAVTTVVGDWLLDLRDRYSYFHKLIPLLLSSLNDEIPDIRQLAAGYWERIGLQWQKENEEDLKDKLDFAAPCPQWYPERVNRPGLGCRELIFRNISKILPAISRDITDWVVGTRIKTSQLLTVLLLHAEDHMTQHMELLLSTLYHACLDEESQVVNNCVKSAELIGIFVSPEVFLKLILSALQKSPSPSHLMVLAAVIRGCPSQMLTPHLNKIASTLSQPEICQGSEKVQYLEQLLCCIQTLIKVCQGGCKEISLQLMKVLVTVMAIPSGEKLQEKVQEIMQLLAVVQNMCGFLDLYRQHIDQLMEWVSITKHHWTNYSIEHLQFQIIVIESGPVIGEALHHLFPILKTCLQPTQEPQMRLKIFTMLSKLLLRANETVNSQGQFLGYVESLIKDILVPNMQWHAGRTAAAIRTTAVSCLWALLHCQILAAVELLQVLEILMPQVIIALDEDSKISRLMACRIINVILQICGNQFDPDKLNKIYPELLKRLDDASEEVRIATARTLISWFRCITDDYDYMTYKCHIEFLYQGLLIHLDDADSGIQIAVLETLKEGSSMYPSLLEKEIQTVIHKHRTPVYCEQLLQHIKSAKDKRDADILVASGT</sequence>